<keyword evidence="4" id="KW-0238">DNA-binding</keyword>
<dbReference type="InterPro" id="IPR001138">
    <property type="entry name" value="Zn2Cys6_DnaBD"/>
</dbReference>
<dbReference type="Proteomes" id="UP000184383">
    <property type="component" value="Unassembled WGS sequence"/>
</dbReference>
<gene>
    <name evidence="8" type="ORF">ASPWEDRAFT_42903</name>
</gene>
<proteinExistence type="predicted"/>
<dbReference type="InterPro" id="IPR050815">
    <property type="entry name" value="TF_fung"/>
</dbReference>
<reference evidence="9" key="1">
    <citation type="journal article" date="2017" name="Genome Biol.">
        <title>Comparative genomics reveals high biological diversity and specific adaptations in the industrially and medically important fungal genus Aspergillus.</title>
        <authorList>
            <person name="de Vries R.P."/>
            <person name="Riley R."/>
            <person name="Wiebenga A."/>
            <person name="Aguilar-Osorio G."/>
            <person name="Amillis S."/>
            <person name="Uchima C.A."/>
            <person name="Anderluh G."/>
            <person name="Asadollahi M."/>
            <person name="Askin M."/>
            <person name="Barry K."/>
            <person name="Battaglia E."/>
            <person name="Bayram O."/>
            <person name="Benocci T."/>
            <person name="Braus-Stromeyer S.A."/>
            <person name="Caldana C."/>
            <person name="Canovas D."/>
            <person name="Cerqueira G.C."/>
            <person name="Chen F."/>
            <person name="Chen W."/>
            <person name="Choi C."/>
            <person name="Clum A."/>
            <person name="Dos Santos R.A."/>
            <person name="Damasio A.R."/>
            <person name="Diallinas G."/>
            <person name="Emri T."/>
            <person name="Fekete E."/>
            <person name="Flipphi M."/>
            <person name="Freyberg S."/>
            <person name="Gallo A."/>
            <person name="Gournas C."/>
            <person name="Habgood R."/>
            <person name="Hainaut M."/>
            <person name="Harispe M.L."/>
            <person name="Henrissat B."/>
            <person name="Hilden K.S."/>
            <person name="Hope R."/>
            <person name="Hossain A."/>
            <person name="Karabika E."/>
            <person name="Karaffa L."/>
            <person name="Karanyi Z."/>
            <person name="Krasevec N."/>
            <person name="Kuo A."/>
            <person name="Kusch H."/>
            <person name="LaButti K."/>
            <person name="Lagendijk E.L."/>
            <person name="Lapidus A."/>
            <person name="Levasseur A."/>
            <person name="Lindquist E."/>
            <person name="Lipzen A."/>
            <person name="Logrieco A.F."/>
            <person name="MacCabe A."/>
            <person name="Maekelae M.R."/>
            <person name="Malavazi I."/>
            <person name="Melin P."/>
            <person name="Meyer V."/>
            <person name="Mielnichuk N."/>
            <person name="Miskei M."/>
            <person name="Molnar A.P."/>
            <person name="Mule G."/>
            <person name="Ngan C.Y."/>
            <person name="Orejas M."/>
            <person name="Orosz E."/>
            <person name="Ouedraogo J.P."/>
            <person name="Overkamp K.M."/>
            <person name="Park H.-S."/>
            <person name="Perrone G."/>
            <person name="Piumi F."/>
            <person name="Punt P.J."/>
            <person name="Ram A.F."/>
            <person name="Ramon A."/>
            <person name="Rauscher S."/>
            <person name="Record E."/>
            <person name="Riano-Pachon D.M."/>
            <person name="Robert V."/>
            <person name="Roehrig J."/>
            <person name="Ruller R."/>
            <person name="Salamov A."/>
            <person name="Salih N.S."/>
            <person name="Samson R.A."/>
            <person name="Sandor E."/>
            <person name="Sanguinetti M."/>
            <person name="Schuetze T."/>
            <person name="Sepcic K."/>
            <person name="Shelest E."/>
            <person name="Sherlock G."/>
            <person name="Sophianopoulou V."/>
            <person name="Squina F.M."/>
            <person name="Sun H."/>
            <person name="Susca A."/>
            <person name="Todd R.B."/>
            <person name="Tsang A."/>
            <person name="Unkles S.E."/>
            <person name="van de Wiele N."/>
            <person name="van Rossen-Uffink D."/>
            <person name="Oliveira J.V."/>
            <person name="Vesth T.C."/>
            <person name="Visser J."/>
            <person name="Yu J.-H."/>
            <person name="Zhou M."/>
            <person name="Andersen M.R."/>
            <person name="Archer D.B."/>
            <person name="Baker S.E."/>
            <person name="Benoit I."/>
            <person name="Brakhage A.A."/>
            <person name="Braus G.H."/>
            <person name="Fischer R."/>
            <person name="Frisvad J.C."/>
            <person name="Goldman G.H."/>
            <person name="Houbraken J."/>
            <person name="Oakley B."/>
            <person name="Pocsi I."/>
            <person name="Scazzocchio C."/>
            <person name="Seiboth B."/>
            <person name="vanKuyk P.A."/>
            <person name="Wortman J."/>
            <person name="Dyer P.S."/>
            <person name="Grigoriev I.V."/>
        </authorList>
    </citation>
    <scope>NUCLEOTIDE SEQUENCE [LARGE SCALE GENOMIC DNA]</scope>
    <source>
        <strain evidence="9">DTO 134E9</strain>
    </source>
</reference>
<dbReference type="SMART" id="SM00066">
    <property type="entry name" value="GAL4"/>
    <property type="match status" value="1"/>
</dbReference>
<dbReference type="Gene3D" id="4.10.240.10">
    <property type="entry name" value="Zn(2)-C6 fungal-type DNA-binding domain"/>
    <property type="match status" value="1"/>
</dbReference>
<protein>
    <recommendedName>
        <fullName evidence="7">Zn(2)-C6 fungal-type domain-containing protein</fullName>
    </recommendedName>
</protein>
<dbReference type="PROSITE" id="PS50048">
    <property type="entry name" value="ZN2_CY6_FUNGAL_2"/>
    <property type="match status" value="1"/>
</dbReference>
<dbReference type="GeneID" id="63751741"/>
<organism evidence="8 9">
    <name type="scientific">Aspergillus wentii DTO 134E9</name>
    <dbReference type="NCBI Taxonomy" id="1073089"/>
    <lineage>
        <taxon>Eukaryota</taxon>
        <taxon>Fungi</taxon>
        <taxon>Dikarya</taxon>
        <taxon>Ascomycota</taxon>
        <taxon>Pezizomycotina</taxon>
        <taxon>Eurotiomycetes</taxon>
        <taxon>Eurotiomycetidae</taxon>
        <taxon>Eurotiales</taxon>
        <taxon>Aspergillaceae</taxon>
        <taxon>Aspergillus</taxon>
        <taxon>Aspergillus subgen. Cremei</taxon>
    </lineage>
</organism>
<keyword evidence="9" id="KW-1185">Reference proteome</keyword>
<evidence type="ECO:0000313" key="9">
    <source>
        <dbReference type="Proteomes" id="UP000184383"/>
    </source>
</evidence>
<evidence type="ECO:0000256" key="2">
    <source>
        <dbReference type="ARBA" id="ARBA00022723"/>
    </source>
</evidence>
<evidence type="ECO:0000256" key="6">
    <source>
        <dbReference type="ARBA" id="ARBA00023242"/>
    </source>
</evidence>
<keyword evidence="5" id="KW-0804">Transcription</keyword>
<sequence>MQLGPGKSTAKRSCLRCRSQKRRCDRAFPKCSLCMRLQQDCKYVGSTPPGSTRDLSEPKPGLAAGLAPQDVKADIENNLSGFSPAEIAANYLSQLHPWFPIISESKISNGISTTWKDATVERTLLYFTMLLLISEPEGEQDNEILSPKLQLAYLFCKRWTVLLEAAGSNSLDLIRSRLVLTLFEVGHGLYPAAHISFGAVLGAVEAFNDHSEYNASITSSSDEGIEEEYVVTSALAIIDRFMTAEKKQGPSLTRGKALFCRLSPVYPHSTIARSSSNQAFSRPFEASSLMEKVQIALNEPTRRQSFNIEEMAVIVQTLKSFEAVLLQEIPEKGALYSGALVLCEIGLVHAYDAGTKVDPSDVDTTHCRAGARNALDRLLEAKLTMAQPYLEGDEDIDFKILPPFLTYLVYKCAATVTERLRVGDESLFNFKVLKCLRDFLALLSQRWLAGRRYLRLLDEDTTPRMMKSIQ</sequence>
<comment type="subcellular location">
    <subcellularLocation>
        <location evidence="1">Nucleus</location>
    </subcellularLocation>
</comment>
<feature type="domain" description="Zn(2)-C6 fungal-type" evidence="7">
    <location>
        <begin position="13"/>
        <end position="43"/>
    </location>
</feature>
<dbReference type="RefSeq" id="XP_040686543.1">
    <property type="nucleotide sequence ID" value="XM_040835893.1"/>
</dbReference>
<evidence type="ECO:0000313" key="8">
    <source>
        <dbReference type="EMBL" id="OJJ32866.1"/>
    </source>
</evidence>
<dbReference type="GO" id="GO:0003677">
    <property type="term" value="F:DNA binding"/>
    <property type="evidence" value="ECO:0007669"/>
    <property type="project" value="UniProtKB-KW"/>
</dbReference>
<evidence type="ECO:0000256" key="5">
    <source>
        <dbReference type="ARBA" id="ARBA00023163"/>
    </source>
</evidence>
<dbReference type="SUPFAM" id="SSF57701">
    <property type="entry name" value="Zn2/Cys6 DNA-binding domain"/>
    <property type="match status" value="1"/>
</dbReference>
<dbReference type="GO" id="GO:0008270">
    <property type="term" value="F:zinc ion binding"/>
    <property type="evidence" value="ECO:0007669"/>
    <property type="project" value="InterPro"/>
</dbReference>
<evidence type="ECO:0000256" key="1">
    <source>
        <dbReference type="ARBA" id="ARBA00004123"/>
    </source>
</evidence>
<keyword evidence="2" id="KW-0479">Metal-binding</keyword>
<evidence type="ECO:0000259" key="7">
    <source>
        <dbReference type="PROSITE" id="PS50048"/>
    </source>
</evidence>
<dbReference type="STRING" id="1073089.A0A1L9RD61"/>
<dbReference type="VEuPathDB" id="FungiDB:ASPWEDRAFT_42903"/>
<dbReference type="EMBL" id="KV878214">
    <property type="protein sequence ID" value="OJJ32866.1"/>
    <property type="molecule type" value="Genomic_DNA"/>
</dbReference>
<keyword evidence="3" id="KW-0805">Transcription regulation</keyword>
<keyword evidence="6" id="KW-0539">Nucleus</keyword>
<dbReference type="GO" id="GO:0005634">
    <property type="term" value="C:nucleus"/>
    <property type="evidence" value="ECO:0007669"/>
    <property type="project" value="UniProtKB-SubCell"/>
</dbReference>
<name>A0A1L9RD61_ASPWE</name>
<dbReference type="PANTHER" id="PTHR47338:SF20">
    <property type="entry name" value="ZN(II)2CYS6 TRANSCRIPTION FACTOR (EUROFUNG)"/>
    <property type="match status" value="1"/>
</dbReference>
<evidence type="ECO:0000256" key="4">
    <source>
        <dbReference type="ARBA" id="ARBA00023125"/>
    </source>
</evidence>
<accession>A0A1L9RD61</accession>
<dbReference type="OrthoDB" id="270167at2759"/>
<dbReference type="CDD" id="cd12148">
    <property type="entry name" value="fungal_TF_MHR"/>
    <property type="match status" value="1"/>
</dbReference>
<dbReference type="CDD" id="cd00067">
    <property type="entry name" value="GAL4"/>
    <property type="match status" value="1"/>
</dbReference>
<dbReference type="PANTHER" id="PTHR47338">
    <property type="entry name" value="ZN(II)2CYS6 TRANSCRIPTION FACTOR (EUROFUNG)-RELATED"/>
    <property type="match status" value="1"/>
</dbReference>
<dbReference type="AlphaFoldDB" id="A0A1L9RD61"/>
<dbReference type="GO" id="GO:0000981">
    <property type="term" value="F:DNA-binding transcription factor activity, RNA polymerase II-specific"/>
    <property type="evidence" value="ECO:0007669"/>
    <property type="project" value="InterPro"/>
</dbReference>
<dbReference type="Pfam" id="PF00172">
    <property type="entry name" value="Zn_clus"/>
    <property type="match status" value="1"/>
</dbReference>
<dbReference type="InterPro" id="IPR036864">
    <property type="entry name" value="Zn2-C6_fun-type_DNA-bd_sf"/>
</dbReference>
<dbReference type="PROSITE" id="PS00463">
    <property type="entry name" value="ZN2_CY6_FUNGAL_1"/>
    <property type="match status" value="1"/>
</dbReference>
<evidence type="ECO:0000256" key="3">
    <source>
        <dbReference type="ARBA" id="ARBA00023015"/>
    </source>
</evidence>